<protein>
    <submittedName>
        <fullName evidence="1">RebB family R body protein</fullName>
    </submittedName>
</protein>
<evidence type="ECO:0000313" key="1">
    <source>
        <dbReference type="EMBL" id="UUX48042.1"/>
    </source>
</evidence>
<keyword evidence="2" id="KW-1185">Reference proteome</keyword>
<organism evidence="1 2">
    <name type="scientific">Nisaea acidiphila</name>
    <dbReference type="NCBI Taxonomy" id="1862145"/>
    <lineage>
        <taxon>Bacteria</taxon>
        <taxon>Pseudomonadati</taxon>
        <taxon>Pseudomonadota</taxon>
        <taxon>Alphaproteobacteria</taxon>
        <taxon>Rhodospirillales</taxon>
        <taxon>Thalassobaculaceae</taxon>
        <taxon>Nisaea</taxon>
    </lineage>
</organism>
<proteinExistence type="predicted"/>
<gene>
    <name evidence="1" type="ORF">NUH88_11490</name>
</gene>
<dbReference type="Pfam" id="PF11747">
    <property type="entry name" value="RebB"/>
    <property type="match status" value="1"/>
</dbReference>
<dbReference type="KEGG" id="naci:NUH88_11490"/>
<evidence type="ECO:0000313" key="2">
    <source>
        <dbReference type="Proteomes" id="UP001060336"/>
    </source>
</evidence>
<name>A0A9J7AM56_9PROT</name>
<reference evidence="1" key="1">
    <citation type="submission" date="2022-08" db="EMBL/GenBank/DDBJ databases">
        <title>Nisaea acidiphila sp. nov., isolated from a marine algal debris and emended description of the genus Nisaea Urios et al. 2008.</title>
        <authorList>
            <person name="Kwon K."/>
        </authorList>
    </citation>
    <scope>NUCLEOTIDE SEQUENCE</scope>
    <source>
        <strain evidence="1">MEBiC11861</strain>
    </source>
</reference>
<dbReference type="EMBL" id="CP102480">
    <property type="protein sequence ID" value="UUX48042.1"/>
    <property type="molecule type" value="Genomic_DNA"/>
</dbReference>
<sequence>MAETVNGQITDAVTQANVKVLGEAPAEAVGMSFQALSHAIGLAMENATSTQGGMQQVANTATSSICALIVEQAGK</sequence>
<dbReference type="Proteomes" id="UP001060336">
    <property type="component" value="Chromosome"/>
</dbReference>
<dbReference type="RefSeq" id="WP_257766550.1">
    <property type="nucleotide sequence ID" value="NZ_CP102480.1"/>
</dbReference>
<dbReference type="AlphaFoldDB" id="A0A9J7AM56"/>
<accession>A0A9J7AM56</accession>
<dbReference type="InterPro" id="IPR021070">
    <property type="entry name" value="Killing_trait_RebB"/>
</dbReference>